<dbReference type="GO" id="GO:0005524">
    <property type="term" value="F:ATP binding"/>
    <property type="evidence" value="ECO:0007669"/>
    <property type="project" value="UniProtKB-UniRule"/>
</dbReference>
<sequence length="667" mass="76898">MLHDLRPNQKFAHYQLQQKIGEGGMGSVYRAIDLRLQRAVAIKFISNQVTSQQDIERFLREARAMAKLDHENIVKIYEVGISPAPFIAMEFLEGQTLKELIQQKLPAQQFVEIIIQVSQALIVAHRQNIIHRDIKPANIIVGNGKAKLMDFGLAKNRESQEQSLSKSGAIIGTAAYMPPEQVKGETAPTNDIYSLGAVLYEGLTGMPPFQGDNYLNILSQLVLKDPVAPRDLNPDISIYLEAICLKCLHKKPQYRYQSAKSLKQDLVNFMNGQPIVAKPYTNIERWKKSLAQHKVLFSVIALFMLGLSTMFVVVLRRGYDLQQANAKLIEVNKVAEKRTRQRDQQIIQLENSYQYSVQEILTLFQKIGLQQPQLLSKKDELAIFMVKIARYAPKNLLPTDKEIANEFLMIYFQTRLGLPIDGTKLYANLAKKSSFMMLYIEKQALHCSKGEYQQALDDCKKMLQLNRSSTHPYYLIAFILFLEGKYHRALKRINILRKKNPKHIDIALLRGRILHALGRHKDAIRVFNTEINNATHIKPQLYYQRSSCYAALQKFDKGIADCEKALEIDRTFIDTYVRLADIYVKKGKYSVAIDNYQKYVKAPQKNKKMLFVCYNKIALCFHKKKEFKRAITYWEKVLQNPKIDKAMKTNILKQIAKTKRHITKRQK</sequence>
<dbReference type="InterPro" id="IPR008271">
    <property type="entry name" value="Ser/Thr_kinase_AS"/>
</dbReference>
<dbReference type="SUPFAM" id="SSF56112">
    <property type="entry name" value="Protein kinase-like (PK-like)"/>
    <property type="match status" value="1"/>
</dbReference>
<keyword evidence="9" id="KW-1133">Transmembrane helix</keyword>
<dbReference type="SUPFAM" id="SSF48452">
    <property type="entry name" value="TPR-like"/>
    <property type="match status" value="2"/>
</dbReference>
<keyword evidence="12" id="KW-1185">Reference proteome</keyword>
<dbReference type="SMART" id="SM00028">
    <property type="entry name" value="TPR"/>
    <property type="match status" value="6"/>
</dbReference>
<dbReference type="AlphaFoldDB" id="A0A5S9IT88"/>
<keyword evidence="3" id="KW-0808">Transferase</keyword>
<dbReference type="InterPro" id="IPR000719">
    <property type="entry name" value="Prot_kinase_dom"/>
</dbReference>
<evidence type="ECO:0000256" key="6">
    <source>
        <dbReference type="ARBA" id="ARBA00022840"/>
    </source>
</evidence>
<dbReference type="InterPro" id="IPR011009">
    <property type="entry name" value="Kinase-like_dom_sf"/>
</dbReference>
<dbReference type="KEGG" id="uam:UABAM_05394"/>
<proteinExistence type="predicted"/>
<dbReference type="Pfam" id="PF13181">
    <property type="entry name" value="TPR_8"/>
    <property type="match status" value="2"/>
</dbReference>
<feature type="binding site" evidence="8">
    <location>
        <position position="43"/>
    </location>
    <ligand>
        <name>ATP</name>
        <dbReference type="ChEBI" id="CHEBI:30616"/>
    </ligand>
</feature>
<feature type="repeat" description="TPR" evidence="7">
    <location>
        <begin position="573"/>
        <end position="606"/>
    </location>
</feature>
<protein>
    <recommendedName>
        <fullName evidence="1">non-specific serine/threonine protein kinase</fullName>
        <ecNumber evidence="1">2.7.11.1</ecNumber>
    </recommendedName>
</protein>
<keyword evidence="5 11" id="KW-0418">Kinase</keyword>
<evidence type="ECO:0000256" key="2">
    <source>
        <dbReference type="ARBA" id="ARBA00022527"/>
    </source>
</evidence>
<evidence type="ECO:0000256" key="4">
    <source>
        <dbReference type="ARBA" id="ARBA00022741"/>
    </source>
</evidence>
<evidence type="ECO:0000256" key="3">
    <source>
        <dbReference type="ARBA" id="ARBA00022679"/>
    </source>
</evidence>
<name>A0A5S9IT88_UABAM</name>
<dbReference type="PROSITE" id="PS00107">
    <property type="entry name" value="PROTEIN_KINASE_ATP"/>
    <property type="match status" value="1"/>
</dbReference>
<dbReference type="Gene3D" id="1.10.510.10">
    <property type="entry name" value="Transferase(Phosphotransferase) domain 1"/>
    <property type="match status" value="1"/>
</dbReference>
<dbReference type="Proteomes" id="UP000326354">
    <property type="component" value="Chromosome"/>
</dbReference>
<keyword evidence="6 8" id="KW-0067">ATP-binding</keyword>
<dbReference type="InterPro" id="IPR017441">
    <property type="entry name" value="Protein_kinase_ATP_BS"/>
</dbReference>
<dbReference type="PROSITE" id="PS00108">
    <property type="entry name" value="PROTEIN_KINASE_ST"/>
    <property type="match status" value="1"/>
</dbReference>
<accession>A0A5S9IT88</accession>
<dbReference type="Pfam" id="PF12895">
    <property type="entry name" value="ANAPC3"/>
    <property type="match status" value="1"/>
</dbReference>
<keyword evidence="2 11" id="KW-0723">Serine/threonine-protein kinase</keyword>
<dbReference type="FunFam" id="1.10.510.10:FF:000021">
    <property type="entry name" value="Serine/threonine protein kinase"/>
    <property type="match status" value="1"/>
</dbReference>
<dbReference type="RefSeq" id="WP_151971027.1">
    <property type="nucleotide sequence ID" value="NZ_AP019860.1"/>
</dbReference>
<dbReference type="InterPro" id="IPR019734">
    <property type="entry name" value="TPR_rpt"/>
</dbReference>
<evidence type="ECO:0000256" key="8">
    <source>
        <dbReference type="PROSITE-ProRule" id="PRU10141"/>
    </source>
</evidence>
<feature type="transmembrane region" description="Helical" evidence="9">
    <location>
        <begin position="295"/>
        <end position="315"/>
    </location>
</feature>
<keyword evidence="7" id="KW-0802">TPR repeat</keyword>
<dbReference type="Pfam" id="PF00069">
    <property type="entry name" value="Pkinase"/>
    <property type="match status" value="1"/>
</dbReference>
<dbReference type="EMBL" id="AP019860">
    <property type="protein sequence ID" value="BBM86992.1"/>
    <property type="molecule type" value="Genomic_DNA"/>
</dbReference>
<evidence type="ECO:0000256" key="1">
    <source>
        <dbReference type="ARBA" id="ARBA00012513"/>
    </source>
</evidence>
<dbReference type="PANTHER" id="PTHR43289">
    <property type="entry name" value="MITOGEN-ACTIVATED PROTEIN KINASE KINASE KINASE 20-RELATED"/>
    <property type="match status" value="1"/>
</dbReference>
<evidence type="ECO:0000313" key="12">
    <source>
        <dbReference type="Proteomes" id="UP000326354"/>
    </source>
</evidence>
<dbReference type="EC" id="2.7.11.1" evidence="1"/>
<keyword evidence="4 8" id="KW-0547">Nucleotide-binding</keyword>
<dbReference type="Gene3D" id="3.30.200.20">
    <property type="entry name" value="Phosphorylase Kinase, domain 1"/>
    <property type="match status" value="1"/>
</dbReference>
<evidence type="ECO:0000256" key="9">
    <source>
        <dbReference type="SAM" id="Phobius"/>
    </source>
</evidence>
<dbReference type="InterPro" id="IPR011990">
    <property type="entry name" value="TPR-like_helical_dom_sf"/>
</dbReference>
<evidence type="ECO:0000256" key="7">
    <source>
        <dbReference type="PROSITE-ProRule" id="PRU00339"/>
    </source>
</evidence>
<dbReference type="GO" id="GO:0004674">
    <property type="term" value="F:protein serine/threonine kinase activity"/>
    <property type="evidence" value="ECO:0007669"/>
    <property type="project" value="UniProtKB-KW"/>
</dbReference>
<gene>
    <name evidence="11" type="ORF">UABAM_05394</name>
</gene>
<evidence type="ECO:0000256" key="5">
    <source>
        <dbReference type="ARBA" id="ARBA00022777"/>
    </source>
</evidence>
<feature type="domain" description="Protein kinase" evidence="10">
    <location>
        <begin position="14"/>
        <end position="267"/>
    </location>
</feature>
<keyword evidence="9" id="KW-0472">Membrane</keyword>
<dbReference type="CDD" id="cd14014">
    <property type="entry name" value="STKc_PknB_like"/>
    <property type="match status" value="1"/>
</dbReference>
<reference evidence="11 12" key="1">
    <citation type="submission" date="2019-08" db="EMBL/GenBank/DDBJ databases">
        <title>Complete genome sequence of Candidatus Uab amorphum.</title>
        <authorList>
            <person name="Shiratori T."/>
            <person name="Suzuki S."/>
            <person name="Kakizawa Y."/>
            <person name="Ishida K."/>
        </authorList>
    </citation>
    <scope>NUCLEOTIDE SEQUENCE [LARGE SCALE GENOMIC DNA]</scope>
    <source>
        <strain evidence="11 12">SRT547</strain>
    </source>
</reference>
<organism evidence="11 12">
    <name type="scientific">Uabimicrobium amorphum</name>
    <dbReference type="NCBI Taxonomy" id="2596890"/>
    <lineage>
        <taxon>Bacteria</taxon>
        <taxon>Pseudomonadati</taxon>
        <taxon>Planctomycetota</taxon>
        <taxon>Candidatus Uabimicrobiia</taxon>
        <taxon>Candidatus Uabimicrobiales</taxon>
        <taxon>Candidatus Uabimicrobiaceae</taxon>
        <taxon>Candidatus Uabimicrobium</taxon>
    </lineage>
</organism>
<keyword evidence="9" id="KW-0812">Transmembrane</keyword>
<dbReference type="SMART" id="SM00220">
    <property type="entry name" value="S_TKc"/>
    <property type="match status" value="1"/>
</dbReference>
<evidence type="ECO:0000313" key="11">
    <source>
        <dbReference type="EMBL" id="BBM86992.1"/>
    </source>
</evidence>
<dbReference type="PROSITE" id="PS50011">
    <property type="entry name" value="PROTEIN_KINASE_DOM"/>
    <property type="match status" value="1"/>
</dbReference>
<dbReference type="OrthoDB" id="6111975at2"/>
<dbReference type="PANTHER" id="PTHR43289:SF6">
    <property type="entry name" value="SERINE_THREONINE-PROTEIN KINASE NEKL-3"/>
    <property type="match status" value="1"/>
</dbReference>
<dbReference type="Gene3D" id="1.25.40.10">
    <property type="entry name" value="Tetratricopeptide repeat domain"/>
    <property type="match status" value="1"/>
</dbReference>
<evidence type="ECO:0000259" key="10">
    <source>
        <dbReference type="PROSITE" id="PS50011"/>
    </source>
</evidence>
<dbReference type="PROSITE" id="PS50005">
    <property type="entry name" value="TPR"/>
    <property type="match status" value="1"/>
</dbReference>